<keyword evidence="9" id="KW-0539">Nucleus</keyword>
<dbReference type="CDD" id="cd23784">
    <property type="entry name" value="RWD_Spc25"/>
    <property type="match status" value="1"/>
</dbReference>
<protein>
    <recommendedName>
        <fullName evidence="9">Kinetochore protein SPC25</fullName>
    </recommendedName>
</protein>
<dbReference type="EMBL" id="VJMH01005247">
    <property type="protein sequence ID" value="KAF0698318.1"/>
    <property type="molecule type" value="Genomic_DNA"/>
</dbReference>
<dbReference type="GO" id="GO:0031262">
    <property type="term" value="C:Ndc80 complex"/>
    <property type="evidence" value="ECO:0007669"/>
    <property type="project" value="InterPro"/>
</dbReference>
<evidence type="ECO:0000313" key="12">
    <source>
        <dbReference type="EMBL" id="KAF0698318.1"/>
    </source>
</evidence>
<dbReference type="InterPro" id="IPR045143">
    <property type="entry name" value="Spc25"/>
</dbReference>
<proteinExistence type="inferred from homology"/>
<keyword evidence="8 9" id="KW-0137">Centromere</keyword>
<sequence>MGDTLEAHLDATSRALSSWLDNEKTSLEETKQRCTEEMEKDRQHLAHLEAQKAQLAASASHRDETMGEKLRLIQASQSEVRVLQAEMATSEPVVMGLRAQKAQHDSKLFNFSHDVTQASQAHATVVAELTKCIELYRKVGLAIDRKGDNNLGFIFTQIDRQVPTREFSFTLRINAENDVFVVDNCVPPVAEKDALLQQLNATGNLAHFVRSMRQQFQNTVLSS</sequence>
<evidence type="ECO:0000256" key="10">
    <source>
        <dbReference type="SAM" id="Coils"/>
    </source>
</evidence>
<dbReference type="FunFam" id="3.30.457.50:FF:000001">
    <property type="entry name" value="Probable kinetochore protein spc25"/>
    <property type="match status" value="1"/>
</dbReference>
<comment type="subunit">
    <text evidence="9">Component of the NDC80 complex.</text>
</comment>
<feature type="coiled-coil region" evidence="10">
    <location>
        <begin position="20"/>
        <end position="51"/>
    </location>
</feature>
<dbReference type="PANTHER" id="PTHR14281:SF0">
    <property type="entry name" value="KINETOCHORE PROTEIN SPC25"/>
    <property type="match status" value="1"/>
</dbReference>
<keyword evidence="5 9" id="KW-0498">Mitosis</keyword>
<accession>A0A485KSL3</accession>
<dbReference type="GO" id="GO:0007059">
    <property type="term" value="P:chromosome segregation"/>
    <property type="evidence" value="ECO:0007669"/>
    <property type="project" value="InterPro"/>
</dbReference>
<dbReference type="EMBL" id="CAADRA010005268">
    <property type="protein sequence ID" value="VFT87906.1"/>
    <property type="molecule type" value="Genomic_DNA"/>
</dbReference>
<dbReference type="InterPro" id="IPR013255">
    <property type="entry name" value="Spc25_C"/>
</dbReference>
<dbReference type="Pfam" id="PF08234">
    <property type="entry name" value="Spindle_Spc25"/>
    <property type="match status" value="1"/>
</dbReference>
<evidence type="ECO:0000256" key="5">
    <source>
        <dbReference type="ARBA" id="ARBA00022776"/>
    </source>
</evidence>
<comment type="similarity">
    <text evidence="2 9">Belongs to the SPC25 family.</text>
</comment>
<evidence type="ECO:0000256" key="9">
    <source>
        <dbReference type="RuleBase" id="RU367150"/>
    </source>
</evidence>
<evidence type="ECO:0000259" key="11">
    <source>
        <dbReference type="Pfam" id="PF08234"/>
    </source>
</evidence>
<dbReference type="Gene3D" id="3.30.457.50">
    <property type="entry name" value="Chromosome segregation protein Spc25"/>
    <property type="match status" value="1"/>
</dbReference>
<evidence type="ECO:0000256" key="3">
    <source>
        <dbReference type="ARBA" id="ARBA00022454"/>
    </source>
</evidence>
<comment type="function">
    <text evidence="9">Acts as a component of the essential kinetochore-associated NDC80 complex, which is required for chromosome segregation and spindle checkpoint activity.</text>
</comment>
<dbReference type="Proteomes" id="UP000332933">
    <property type="component" value="Unassembled WGS sequence"/>
</dbReference>
<name>A0A485KSL3_9STRA</name>
<comment type="subcellular location">
    <subcellularLocation>
        <location evidence="1">Chromosome</location>
        <location evidence="1">Centromere</location>
    </subcellularLocation>
    <subcellularLocation>
        <location evidence="9">Nucleus</location>
    </subcellularLocation>
    <subcellularLocation>
        <location evidence="9">Chromosome</location>
        <location evidence="9">Centromere</location>
        <location evidence="9">Kinetochore</location>
    </subcellularLocation>
</comment>
<evidence type="ECO:0000256" key="7">
    <source>
        <dbReference type="ARBA" id="ARBA00023306"/>
    </source>
</evidence>
<keyword evidence="7 9" id="KW-0131">Cell cycle</keyword>
<keyword evidence="4 9" id="KW-0132">Cell division</keyword>
<reference evidence="13 14" key="1">
    <citation type="submission" date="2019-03" db="EMBL/GenBank/DDBJ databases">
        <authorList>
            <person name="Gaulin E."/>
            <person name="Dumas B."/>
        </authorList>
    </citation>
    <scope>NUCLEOTIDE SEQUENCE [LARGE SCALE GENOMIC DNA]</scope>
    <source>
        <strain evidence="13">CBS 568.67</strain>
    </source>
</reference>
<keyword evidence="6 10" id="KW-0175">Coiled coil</keyword>
<keyword evidence="9" id="KW-0995">Kinetochore</keyword>
<evidence type="ECO:0000313" key="13">
    <source>
        <dbReference type="EMBL" id="VFT87906.1"/>
    </source>
</evidence>
<gene>
    <name evidence="13" type="primary">Aste57867_11038</name>
    <name evidence="12" type="ORF">As57867_010996</name>
    <name evidence="13" type="ORF">ASTE57867_11038</name>
</gene>
<dbReference type="OrthoDB" id="6353017at2759"/>
<evidence type="ECO:0000313" key="14">
    <source>
        <dbReference type="Proteomes" id="UP000332933"/>
    </source>
</evidence>
<dbReference type="GO" id="GO:0005634">
    <property type="term" value="C:nucleus"/>
    <property type="evidence" value="ECO:0007669"/>
    <property type="project" value="UniProtKB-SubCell"/>
</dbReference>
<organism evidence="13 14">
    <name type="scientific">Aphanomyces stellatus</name>
    <dbReference type="NCBI Taxonomy" id="120398"/>
    <lineage>
        <taxon>Eukaryota</taxon>
        <taxon>Sar</taxon>
        <taxon>Stramenopiles</taxon>
        <taxon>Oomycota</taxon>
        <taxon>Saprolegniomycetes</taxon>
        <taxon>Saprolegniales</taxon>
        <taxon>Verrucalvaceae</taxon>
        <taxon>Aphanomyces</taxon>
    </lineage>
</organism>
<feature type="domain" description="Chromosome segregation protein Spc25 C-terminal" evidence="11">
    <location>
        <begin position="147"/>
        <end position="217"/>
    </location>
</feature>
<dbReference type="PANTHER" id="PTHR14281">
    <property type="entry name" value="KINETOCHORE PROTEIN SPC25-RELATED"/>
    <property type="match status" value="1"/>
</dbReference>
<evidence type="ECO:0000256" key="2">
    <source>
        <dbReference type="ARBA" id="ARBA00006379"/>
    </source>
</evidence>
<keyword evidence="3 9" id="KW-0158">Chromosome</keyword>
<evidence type="ECO:0000256" key="8">
    <source>
        <dbReference type="ARBA" id="ARBA00023328"/>
    </source>
</evidence>
<evidence type="ECO:0000256" key="6">
    <source>
        <dbReference type="ARBA" id="ARBA00023054"/>
    </source>
</evidence>
<keyword evidence="14" id="KW-1185">Reference proteome</keyword>
<reference evidence="12" key="2">
    <citation type="submission" date="2019-06" db="EMBL/GenBank/DDBJ databases">
        <title>Genomics analysis of Aphanomyces spp. identifies a new class of oomycete effector associated with host adaptation.</title>
        <authorList>
            <person name="Gaulin E."/>
        </authorList>
    </citation>
    <scope>NUCLEOTIDE SEQUENCE</scope>
    <source>
        <strain evidence="12">CBS 578.67</strain>
    </source>
</reference>
<evidence type="ECO:0000256" key="4">
    <source>
        <dbReference type="ARBA" id="ARBA00022618"/>
    </source>
</evidence>
<dbReference type="GO" id="GO:0051301">
    <property type="term" value="P:cell division"/>
    <property type="evidence" value="ECO:0007669"/>
    <property type="project" value="UniProtKB-UniRule"/>
</dbReference>
<dbReference type="AlphaFoldDB" id="A0A485KSL3"/>
<evidence type="ECO:0000256" key="1">
    <source>
        <dbReference type="ARBA" id="ARBA00004584"/>
    </source>
</evidence>